<sequence length="78" mass="8967">MSRSKTRTEVRAKETPNVARTSVLRLFARHIVQKSRLRRGSVSLRFLQEIGDGQTGPSITNEQTNLRQKGFLPLLYNR</sequence>
<evidence type="ECO:0000313" key="1">
    <source>
        <dbReference type="EMBL" id="GGE20202.1"/>
    </source>
</evidence>
<keyword evidence="2" id="KW-1185">Reference proteome</keyword>
<proteinExistence type="predicted"/>
<reference evidence="1" key="2">
    <citation type="submission" date="2020-09" db="EMBL/GenBank/DDBJ databases">
        <authorList>
            <person name="Sun Q."/>
            <person name="Zhou Y."/>
        </authorList>
    </citation>
    <scope>NUCLEOTIDE SEQUENCE</scope>
    <source>
        <strain evidence="1">CGMCC 1.15179</strain>
    </source>
</reference>
<evidence type="ECO:0000313" key="2">
    <source>
        <dbReference type="Proteomes" id="UP000625210"/>
    </source>
</evidence>
<dbReference type="EMBL" id="BMHQ01000007">
    <property type="protein sequence ID" value="GGE20202.1"/>
    <property type="molecule type" value="Genomic_DNA"/>
</dbReference>
<dbReference type="Proteomes" id="UP000625210">
    <property type="component" value="Unassembled WGS sequence"/>
</dbReference>
<organism evidence="1 2">
    <name type="scientific">Marinithermofilum abyssi</name>
    <dbReference type="NCBI Taxonomy" id="1571185"/>
    <lineage>
        <taxon>Bacteria</taxon>
        <taxon>Bacillati</taxon>
        <taxon>Bacillota</taxon>
        <taxon>Bacilli</taxon>
        <taxon>Bacillales</taxon>
        <taxon>Thermoactinomycetaceae</taxon>
        <taxon>Marinithermofilum</taxon>
    </lineage>
</organism>
<name>A0A8J2VIG7_9BACL</name>
<protein>
    <submittedName>
        <fullName evidence="1">Uncharacterized protein</fullName>
    </submittedName>
</protein>
<comment type="caution">
    <text evidence="1">The sequence shown here is derived from an EMBL/GenBank/DDBJ whole genome shotgun (WGS) entry which is preliminary data.</text>
</comment>
<gene>
    <name evidence="1" type="ORF">GCM10011571_22680</name>
</gene>
<reference evidence="1" key="1">
    <citation type="journal article" date="2014" name="Int. J. Syst. Evol. Microbiol.">
        <title>Complete genome sequence of Corynebacterium casei LMG S-19264T (=DSM 44701T), isolated from a smear-ripened cheese.</title>
        <authorList>
            <consortium name="US DOE Joint Genome Institute (JGI-PGF)"/>
            <person name="Walter F."/>
            <person name="Albersmeier A."/>
            <person name="Kalinowski J."/>
            <person name="Ruckert C."/>
        </authorList>
    </citation>
    <scope>NUCLEOTIDE SEQUENCE</scope>
    <source>
        <strain evidence="1">CGMCC 1.15179</strain>
    </source>
</reference>
<accession>A0A8J2VIG7</accession>
<dbReference type="AlphaFoldDB" id="A0A8J2VIG7"/>